<gene>
    <name evidence="2" type="ORF">EZS27_031918</name>
</gene>
<organism evidence="2">
    <name type="scientific">termite gut metagenome</name>
    <dbReference type="NCBI Taxonomy" id="433724"/>
    <lineage>
        <taxon>unclassified sequences</taxon>
        <taxon>metagenomes</taxon>
        <taxon>organismal metagenomes</taxon>
    </lineage>
</organism>
<feature type="compositionally biased region" description="Polar residues" evidence="1">
    <location>
        <begin position="75"/>
        <end position="84"/>
    </location>
</feature>
<evidence type="ECO:0000313" key="2">
    <source>
        <dbReference type="EMBL" id="KAA6318022.1"/>
    </source>
</evidence>
<feature type="non-terminal residue" evidence="2">
    <location>
        <position position="104"/>
    </location>
</feature>
<accession>A0A5J4Q978</accession>
<dbReference type="PANTHER" id="PTHR34047">
    <property type="entry name" value="NUCLEAR INTRON MATURASE 1, MITOCHONDRIAL-RELATED"/>
    <property type="match status" value="1"/>
</dbReference>
<dbReference type="AlphaFoldDB" id="A0A5J4Q978"/>
<dbReference type="InterPro" id="IPR043502">
    <property type="entry name" value="DNA/RNA_pol_sf"/>
</dbReference>
<dbReference type="SUPFAM" id="SSF56672">
    <property type="entry name" value="DNA/RNA polymerases"/>
    <property type="match status" value="1"/>
</dbReference>
<name>A0A5J4Q978_9ZZZZ</name>
<proteinExistence type="predicted"/>
<evidence type="ECO:0000256" key="1">
    <source>
        <dbReference type="SAM" id="MobiDB-lite"/>
    </source>
</evidence>
<feature type="region of interest" description="Disordered" evidence="1">
    <location>
        <begin position="73"/>
        <end position="104"/>
    </location>
</feature>
<comment type="caution">
    <text evidence="2">The sequence shown here is derived from an EMBL/GenBank/DDBJ whole genome shotgun (WGS) entry which is preliminary data.</text>
</comment>
<dbReference type="EMBL" id="SNRY01004327">
    <property type="protein sequence ID" value="KAA6318022.1"/>
    <property type="molecule type" value="Genomic_DNA"/>
</dbReference>
<dbReference type="PANTHER" id="PTHR34047:SF8">
    <property type="entry name" value="PROTEIN YKFC"/>
    <property type="match status" value="1"/>
</dbReference>
<reference evidence="2" key="1">
    <citation type="submission" date="2019-03" db="EMBL/GenBank/DDBJ databases">
        <title>Single cell metagenomics reveals metabolic interactions within the superorganism composed of flagellate Streblomastix strix and complex community of Bacteroidetes bacteria on its surface.</title>
        <authorList>
            <person name="Treitli S.C."/>
            <person name="Kolisko M."/>
            <person name="Husnik F."/>
            <person name="Keeling P."/>
            <person name="Hampl V."/>
        </authorList>
    </citation>
    <scope>NUCLEOTIDE SEQUENCE</scope>
    <source>
        <strain evidence="2">STM</strain>
    </source>
</reference>
<protein>
    <submittedName>
        <fullName evidence="2">Group II intron-encoded protein LtrA</fullName>
    </submittedName>
</protein>
<feature type="compositionally biased region" description="Basic residues" evidence="1">
    <location>
        <begin position="87"/>
        <end position="97"/>
    </location>
</feature>
<dbReference type="InterPro" id="IPR051083">
    <property type="entry name" value="GrpII_Intron_Splice-Mob/Def"/>
</dbReference>
<sequence length="104" mass="12074">MRHPENVLNSLIKHSSNSNYKFERLYRVLFNEEMFYVAYQNIYAKQGNMTAGVDGKTIDGMSVDRIKQLIDSLKNESYQPNPSKRTYIPKKNGKKRPLGIPSFN</sequence>